<keyword evidence="3" id="KW-1185">Reference proteome</keyword>
<sequence length="68" mass="7768">MNIEKDELVDILQEQFDLIEPLIGKMKDISKAVFLSDDVSEESYEIDSVIDDLTEVFESLDALICDLE</sequence>
<reference evidence="2" key="3">
    <citation type="journal article" date="2022" name="Res Sq">
        <title>Evolution of multicellular longitudinally dividing oral cavity symbionts (Neisseriaceae).</title>
        <authorList>
            <person name="Nyongesa S."/>
            <person name="Weber P."/>
            <person name="Bernet E."/>
            <person name="Pullido F."/>
            <person name="Nieckarz M."/>
            <person name="Delaby M."/>
            <person name="Nieves C."/>
            <person name="Viehboeck T."/>
            <person name="Krause N."/>
            <person name="Rivera-Millot A."/>
            <person name="Nakamura A."/>
            <person name="Vischer N."/>
            <person name="VanNieuwenhze M."/>
            <person name="Brun Y."/>
            <person name="Cava F."/>
            <person name="Bulgheresi S."/>
            <person name="Veyrier F."/>
        </authorList>
    </citation>
    <scope>NUCLEOTIDE SEQUENCE</scope>
    <source>
        <strain evidence="2">1258/02</strain>
    </source>
</reference>
<gene>
    <name evidence="1" type="ORF">EV680_10694</name>
    <name evidence="2" type="ORF">LVJ78_08000</name>
</gene>
<dbReference type="Proteomes" id="UP000294721">
    <property type="component" value="Unassembled WGS sequence"/>
</dbReference>
<evidence type="ECO:0000313" key="3">
    <source>
        <dbReference type="Proteomes" id="UP000294721"/>
    </source>
</evidence>
<dbReference type="AlphaFoldDB" id="A0AAE9KH89"/>
<protein>
    <submittedName>
        <fullName evidence="2">Uncharacterized protein</fullName>
    </submittedName>
</protein>
<dbReference type="KEGG" id="usu:LVJ78_08000"/>
<accession>A0AAE9KH89</accession>
<reference evidence="1 3" key="1">
    <citation type="submission" date="2019-03" db="EMBL/GenBank/DDBJ databases">
        <title>Genomic Encyclopedia of Type Strains, Phase IV (KMG-IV): sequencing the most valuable type-strain genomes for metagenomic binning, comparative biology and taxonomic classification.</title>
        <authorList>
            <person name="Goeker M."/>
        </authorList>
    </citation>
    <scope>NUCLEOTIDE SEQUENCE [LARGE SCALE GENOMIC DNA]</scope>
    <source>
        <strain evidence="1 3">DSM 17474</strain>
    </source>
</reference>
<organism evidence="2 4">
    <name type="scientific">Uruburuella suis</name>
    <dbReference type="NCBI Taxonomy" id="252130"/>
    <lineage>
        <taxon>Bacteria</taxon>
        <taxon>Pseudomonadati</taxon>
        <taxon>Pseudomonadota</taxon>
        <taxon>Betaproteobacteria</taxon>
        <taxon>Neisseriales</taxon>
        <taxon>Neisseriaceae</taxon>
        <taxon>Uruburuella</taxon>
    </lineage>
</organism>
<dbReference type="EMBL" id="SLXE01000006">
    <property type="protein sequence ID" value="TCP07853.1"/>
    <property type="molecule type" value="Genomic_DNA"/>
</dbReference>
<reference evidence="2" key="2">
    <citation type="submission" date="2021-12" db="EMBL/GenBank/DDBJ databases">
        <authorList>
            <person name="Veyrier F.J."/>
        </authorList>
    </citation>
    <scope>NUCLEOTIDE SEQUENCE</scope>
    <source>
        <strain evidence="2">1258/02</strain>
    </source>
</reference>
<evidence type="ECO:0000313" key="2">
    <source>
        <dbReference type="EMBL" id="UOO78647.1"/>
    </source>
</evidence>
<evidence type="ECO:0000313" key="4">
    <source>
        <dbReference type="Proteomes" id="UP000829756"/>
    </source>
</evidence>
<evidence type="ECO:0000313" key="1">
    <source>
        <dbReference type="EMBL" id="TCP07853.1"/>
    </source>
</evidence>
<name>A0AAE9KH89_9NEIS</name>
<dbReference type="RefSeq" id="WP_132953297.1">
    <property type="nucleotide sequence ID" value="NZ_CALJUB010000171.1"/>
</dbReference>
<dbReference type="Proteomes" id="UP000829756">
    <property type="component" value="Chromosome"/>
</dbReference>
<proteinExistence type="predicted"/>
<dbReference type="EMBL" id="CP091507">
    <property type="protein sequence ID" value="UOO78647.1"/>
    <property type="molecule type" value="Genomic_DNA"/>
</dbReference>